<proteinExistence type="predicted"/>
<keyword evidence="5" id="KW-0539">Nucleus</keyword>
<keyword evidence="2" id="KW-0805">Transcription regulation</keyword>
<dbReference type="SMART" id="SM00717">
    <property type="entry name" value="SANT"/>
    <property type="match status" value="2"/>
</dbReference>
<dbReference type="Proteomes" id="UP000516437">
    <property type="component" value="Chromosome 2"/>
</dbReference>
<sequence length="288" mass="32443">MKNPSSGASKITPCCSKVGIKRGPWTPEEDEILAKYIKREGEGRWRTLPKRAGLLRCGKSCRLRWMNYLRPSVKRGHIAPDEEDLILRLHRLLGNRWSLIAGRIPGRTDNEIKNYWNTHLSKKLISQGIDPRTHRPLNPNPNSPEVGHGRELISKPKANRYSTPVVFEETGGNSTANGIQSDTNQLKGGHDLVVNDCMMGIQSGYRRGNEEDYIENCNELDTFSSFLDSLINDSMFLNQQQQQPNFHPLVCSSSAQTINHGNTIWEAELRSSIDTSSEEQSAQNNHPA</sequence>
<evidence type="ECO:0000313" key="8">
    <source>
        <dbReference type="EMBL" id="KAB1223383.1"/>
    </source>
</evidence>
<feature type="domain" description="HTH myb-type" evidence="7">
    <location>
        <begin position="70"/>
        <end position="124"/>
    </location>
</feature>
<comment type="subcellular location">
    <subcellularLocation>
        <location evidence="1">Nucleus</location>
    </subcellularLocation>
</comment>
<dbReference type="OrthoDB" id="2143914at2759"/>
<dbReference type="InterPro" id="IPR009057">
    <property type="entry name" value="Homeodomain-like_sf"/>
</dbReference>
<dbReference type="CDD" id="cd00167">
    <property type="entry name" value="SANT"/>
    <property type="match status" value="2"/>
</dbReference>
<dbReference type="InterPro" id="IPR015495">
    <property type="entry name" value="Myb_TF_plants"/>
</dbReference>
<dbReference type="FunFam" id="1.10.10.60:FF:000121">
    <property type="entry name" value="Myb transcription factor"/>
    <property type="match status" value="1"/>
</dbReference>
<dbReference type="PANTHER" id="PTHR47999:SF77">
    <property type="entry name" value="TRANSCRIPTION REPRESSOR MYB5-LIKE"/>
    <property type="match status" value="1"/>
</dbReference>
<feature type="domain" description="Myb-like" evidence="6">
    <location>
        <begin position="17"/>
        <end position="69"/>
    </location>
</feature>
<evidence type="ECO:0000256" key="5">
    <source>
        <dbReference type="ARBA" id="ARBA00023242"/>
    </source>
</evidence>
<dbReference type="InterPro" id="IPR017930">
    <property type="entry name" value="Myb_dom"/>
</dbReference>
<gene>
    <name evidence="8" type="ORF">CJ030_MR2G025690</name>
</gene>
<feature type="domain" description="HTH myb-type" evidence="7">
    <location>
        <begin position="17"/>
        <end position="69"/>
    </location>
</feature>
<dbReference type="GO" id="GO:0005634">
    <property type="term" value="C:nucleus"/>
    <property type="evidence" value="ECO:0007669"/>
    <property type="project" value="UniProtKB-SubCell"/>
</dbReference>
<feature type="domain" description="Myb-like" evidence="6">
    <location>
        <begin position="70"/>
        <end position="120"/>
    </location>
</feature>
<protein>
    <submittedName>
        <fullName evidence="8">Transcription repressor MYB5</fullName>
    </submittedName>
</protein>
<comment type="caution">
    <text evidence="8">The sequence shown here is derived from an EMBL/GenBank/DDBJ whole genome shotgun (WGS) entry which is preliminary data.</text>
</comment>
<evidence type="ECO:0000259" key="7">
    <source>
        <dbReference type="PROSITE" id="PS51294"/>
    </source>
</evidence>
<evidence type="ECO:0000256" key="1">
    <source>
        <dbReference type="ARBA" id="ARBA00004123"/>
    </source>
</evidence>
<dbReference type="Pfam" id="PF00249">
    <property type="entry name" value="Myb_DNA-binding"/>
    <property type="match status" value="2"/>
</dbReference>
<dbReference type="GO" id="GO:0003677">
    <property type="term" value="F:DNA binding"/>
    <property type="evidence" value="ECO:0007669"/>
    <property type="project" value="UniProtKB-KW"/>
</dbReference>
<keyword evidence="3" id="KW-0238">DNA-binding</keyword>
<evidence type="ECO:0000256" key="2">
    <source>
        <dbReference type="ARBA" id="ARBA00023015"/>
    </source>
</evidence>
<accession>A0A6A1WEV1</accession>
<reference evidence="8 9" key="1">
    <citation type="journal article" date="2019" name="Plant Biotechnol. J.">
        <title>The red bayberry genome and genetic basis of sex determination.</title>
        <authorList>
            <person name="Jia H.M."/>
            <person name="Jia H.J."/>
            <person name="Cai Q.L."/>
            <person name="Wang Y."/>
            <person name="Zhao H.B."/>
            <person name="Yang W.F."/>
            <person name="Wang G.Y."/>
            <person name="Li Y.H."/>
            <person name="Zhan D.L."/>
            <person name="Shen Y.T."/>
            <person name="Niu Q.F."/>
            <person name="Chang L."/>
            <person name="Qiu J."/>
            <person name="Zhao L."/>
            <person name="Xie H.B."/>
            <person name="Fu W.Y."/>
            <person name="Jin J."/>
            <person name="Li X.W."/>
            <person name="Jiao Y."/>
            <person name="Zhou C.C."/>
            <person name="Tu T."/>
            <person name="Chai C.Y."/>
            <person name="Gao J.L."/>
            <person name="Fan L.J."/>
            <person name="van de Weg E."/>
            <person name="Wang J.Y."/>
            <person name="Gao Z.S."/>
        </authorList>
    </citation>
    <scope>NUCLEOTIDE SEQUENCE [LARGE SCALE GENOMIC DNA]</scope>
    <source>
        <tissue evidence="8">Leaves</tissue>
    </source>
</reference>
<evidence type="ECO:0000256" key="4">
    <source>
        <dbReference type="ARBA" id="ARBA00023163"/>
    </source>
</evidence>
<evidence type="ECO:0000256" key="3">
    <source>
        <dbReference type="ARBA" id="ARBA00023125"/>
    </source>
</evidence>
<organism evidence="8 9">
    <name type="scientific">Morella rubra</name>
    <name type="common">Chinese bayberry</name>
    <dbReference type="NCBI Taxonomy" id="262757"/>
    <lineage>
        <taxon>Eukaryota</taxon>
        <taxon>Viridiplantae</taxon>
        <taxon>Streptophyta</taxon>
        <taxon>Embryophyta</taxon>
        <taxon>Tracheophyta</taxon>
        <taxon>Spermatophyta</taxon>
        <taxon>Magnoliopsida</taxon>
        <taxon>eudicotyledons</taxon>
        <taxon>Gunneridae</taxon>
        <taxon>Pentapetalae</taxon>
        <taxon>rosids</taxon>
        <taxon>fabids</taxon>
        <taxon>Fagales</taxon>
        <taxon>Myricaceae</taxon>
        <taxon>Morella</taxon>
    </lineage>
</organism>
<dbReference type="PROSITE" id="PS51294">
    <property type="entry name" value="HTH_MYB"/>
    <property type="match status" value="2"/>
</dbReference>
<dbReference type="PROSITE" id="PS50090">
    <property type="entry name" value="MYB_LIKE"/>
    <property type="match status" value="2"/>
</dbReference>
<keyword evidence="4" id="KW-0804">Transcription</keyword>
<keyword evidence="9" id="KW-1185">Reference proteome</keyword>
<dbReference type="Gene3D" id="1.10.10.60">
    <property type="entry name" value="Homeodomain-like"/>
    <property type="match status" value="2"/>
</dbReference>
<dbReference type="FunFam" id="1.10.10.60:FF:000254">
    <property type="entry name" value="transcription repressor MYB5-like"/>
    <property type="match status" value="1"/>
</dbReference>
<evidence type="ECO:0000313" key="9">
    <source>
        <dbReference type="Proteomes" id="UP000516437"/>
    </source>
</evidence>
<dbReference type="EMBL" id="RXIC02000020">
    <property type="protein sequence ID" value="KAB1223383.1"/>
    <property type="molecule type" value="Genomic_DNA"/>
</dbReference>
<dbReference type="SUPFAM" id="SSF46689">
    <property type="entry name" value="Homeodomain-like"/>
    <property type="match status" value="1"/>
</dbReference>
<dbReference type="PANTHER" id="PTHR47999">
    <property type="entry name" value="TRANSCRIPTION FACTOR MYB8-RELATED-RELATED"/>
    <property type="match status" value="1"/>
</dbReference>
<name>A0A6A1WEV1_9ROSI</name>
<dbReference type="InterPro" id="IPR001005">
    <property type="entry name" value="SANT/Myb"/>
</dbReference>
<dbReference type="AlphaFoldDB" id="A0A6A1WEV1"/>
<evidence type="ECO:0000259" key="6">
    <source>
        <dbReference type="PROSITE" id="PS50090"/>
    </source>
</evidence>